<gene>
    <name evidence="2" type="ORF">DERYTH_LOCUS17112</name>
</gene>
<organism evidence="2 3">
    <name type="scientific">Dentiscutata erythropus</name>
    <dbReference type="NCBI Taxonomy" id="1348616"/>
    <lineage>
        <taxon>Eukaryota</taxon>
        <taxon>Fungi</taxon>
        <taxon>Fungi incertae sedis</taxon>
        <taxon>Mucoromycota</taxon>
        <taxon>Glomeromycotina</taxon>
        <taxon>Glomeromycetes</taxon>
        <taxon>Diversisporales</taxon>
        <taxon>Gigasporaceae</taxon>
        <taxon>Dentiscutata</taxon>
    </lineage>
</organism>
<evidence type="ECO:0000313" key="2">
    <source>
        <dbReference type="EMBL" id="CAG8753523.1"/>
    </source>
</evidence>
<comment type="caution">
    <text evidence="2">The sequence shown here is derived from an EMBL/GenBank/DDBJ whole genome shotgun (WGS) entry which is preliminary data.</text>
</comment>
<accession>A0A9N9NSH3</accession>
<dbReference type="AlphaFoldDB" id="A0A9N9NSH3"/>
<protein>
    <submittedName>
        <fullName evidence="2">21811_t:CDS:1</fullName>
    </submittedName>
</protein>
<name>A0A9N9NSH3_9GLOM</name>
<feature type="compositionally biased region" description="Basic and acidic residues" evidence="1">
    <location>
        <begin position="141"/>
        <end position="151"/>
    </location>
</feature>
<feature type="non-terminal residue" evidence="2">
    <location>
        <position position="217"/>
    </location>
</feature>
<evidence type="ECO:0000256" key="1">
    <source>
        <dbReference type="SAM" id="MobiDB-lite"/>
    </source>
</evidence>
<dbReference type="EMBL" id="CAJVPY010015765">
    <property type="protein sequence ID" value="CAG8753523.1"/>
    <property type="molecule type" value="Genomic_DNA"/>
</dbReference>
<feature type="compositionally biased region" description="Polar residues" evidence="1">
    <location>
        <begin position="65"/>
        <end position="77"/>
    </location>
</feature>
<evidence type="ECO:0000313" key="3">
    <source>
        <dbReference type="Proteomes" id="UP000789405"/>
    </source>
</evidence>
<sequence length="217" mass="24678">MPLSILLERHIIKSSEKLGKSNVKVFCKACVEVLEKTTPEERDKIFALSNKKGISNEKRPAFPSFSYNTASNSSKASSIRKVISPKAFDMSKLRAEITWNHRKESNSIELLAPNFQESIQNQQEVTNEKNNEPSNETNPETESRLESKPENEDNIANENFNDEEIADSNSLEEEFSQFLDVWVEISANETKELADIDEEEEKFSLPVDDIIHPVVDS</sequence>
<dbReference type="Proteomes" id="UP000789405">
    <property type="component" value="Unassembled WGS sequence"/>
</dbReference>
<proteinExistence type="predicted"/>
<dbReference type="OrthoDB" id="2409922at2759"/>
<reference evidence="2" key="1">
    <citation type="submission" date="2021-06" db="EMBL/GenBank/DDBJ databases">
        <authorList>
            <person name="Kallberg Y."/>
            <person name="Tangrot J."/>
            <person name="Rosling A."/>
        </authorList>
    </citation>
    <scope>NUCLEOTIDE SEQUENCE</scope>
    <source>
        <strain evidence="2">MA453B</strain>
    </source>
</reference>
<feature type="region of interest" description="Disordered" evidence="1">
    <location>
        <begin position="121"/>
        <end position="169"/>
    </location>
</feature>
<feature type="region of interest" description="Disordered" evidence="1">
    <location>
        <begin position="58"/>
        <end position="78"/>
    </location>
</feature>
<keyword evidence="3" id="KW-1185">Reference proteome</keyword>
<feature type="compositionally biased region" description="Acidic residues" evidence="1">
    <location>
        <begin position="152"/>
        <end position="169"/>
    </location>
</feature>